<dbReference type="Proteomes" id="UP001190466">
    <property type="component" value="Chromosome"/>
</dbReference>
<dbReference type="RefSeq" id="WP_316515064.1">
    <property type="nucleotide sequence ID" value="NZ_OY726395.1"/>
</dbReference>
<dbReference type="InterPro" id="IPR011051">
    <property type="entry name" value="RmlC_Cupin_sf"/>
</dbReference>
<dbReference type="InterPro" id="IPR013096">
    <property type="entry name" value="Cupin_2"/>
</dbReference>
<dbReference type="Gene3D" id="2.60.120.10">
    <property type="entry name" value="Jelly Rolls"/>
    <property type="match status" value="1"/>
</dbReference>
<feature type="domain" description="Cupin type-2" evidence="1">
    <location>
        <begin position="116"/>
        <end position="184"/>
    </location>
</feature>
<feature type="domain" description="DUF2249" evidence="2">
    <location>
        <begin position="6"/>
        <end position="74"/>
    </location>
</feature>
<organism evidence="3 4">
    <name type="scientific">[Mycobacterium] wendilense</name>
    <dbReference type="NCBI Taxonomy" id="3064284"/>
    <lineage>
        <taxon>Bacteria</taxon>
        <taxon>Bacillati</taxon>
        <taxon>Actinomycetota</taxon>
        <taxon>Actinomycetes</taxon>
        <taxon>Mycobacteriales</taxon>
        <taxon>Mycobacteriaceae</taxon>
        <taxon>Mycolicibacter</taxon>
    </lineage>
</organism>
<gene>
    <name evidence="3" type="ORF">MU0050_001149</name>
</gene>
<dbReference type="EMBL" id="OY726395">
    <property type="protein sequence ID" value="CAJ1580651.1"/>
    <property type="molecule type" value="Genomic_DNA"/>
</dbReference>
<evidence type="ECO:0000259" key="2">
    <source>
        <dbReference type="Pfam" id="PF10006"/>
    </source>
</evidence>
<evidence type="ECO:0000259" key="1">
    <source>
        <dbReference type="Pfam" id="PF07883"/>
    </source>
</evidence>
<evidence type="ECO:0000313" key="3">
    <source>
        <dbReference type="EMBL" id="CAJ1580651.1"/>
    </source>
</evidence>
<dbReference type="CDD" id="cd02208">
    <property type="entry name" value="cupin_RmlC-like"/>
    <property type="match status" value="1"/>
</dbReference>
<keyword evidence="4" id="KW-1185">Reference proteome</keyword>
<dbReference type="Pfam" id="PF07883">
    <property type="entry name" value="Cupin_2"/>
    <property type="match status" value="1"/>
</dbReference>
<name>A0ABN9NVL4_9MYCO</name>
<dbReference type="Pfam" id="PF10006">
    <property type="entry name" value="DUF2249"/>
    <property type="match status" value="1"/>
</dbReference>
<dbReference type="InterPro" id="IPR018720">
    <property type="entry name" value="DUF2249"/>
</dbReference>
<accession>A0ABN9NVL4</accession>
<dbReference type="SUPFAM" id="SSF51182">
    <property type="entry name" value="RmlC-like cupins"/>
    <property type="match status" value="1"/>
</dbReference>
<reference evidence="3 4" key="1">
    <citation type="submission" date="2023-08" db="EMBL/GenBank/DDBJ databases">
        <authorList>
            <person name="Folkvardsen B D."/>
            <person name="Norman A."/>
        </authorList>
    </citation>
    <scope>NUCLEOTIDE SEQUENCE [LARGE SCALE GENOMIC DNA]</scope>
    <source>
        <strain evidence="3 4">Mu0050</strain>
    </source>
</reference>
<dbReference type="InterPro" id="IPR014710">
    <property type="entry name" value="RmlC-like_jellyroll"/>
</dbReference>
<sequence length="202" mass="22373">MTEAILDVRELPKPKKHPTIFATYSDLPVGGSFVLVNNHDPKHLRDEFNADHPGSHDWTYLQRGPREWRILIGKRTATALPRVLVNTAVSAERGTADPTGAVWNITVAERDLDSNVIALPPGGEIDSHSGPDLDVLIHVIAGSGHVTTELDTEVALEPGDVLWLPRRSRRKFTAGSQGLRYLTVHRRREALVLHPPEPLPRP</sequence>
<proteinExistence type="predicted"/>
<protein>
    <submittedName>
        <fullName evidence="3">DUF2249 domain-containing protein</fullName>
    </submittedName>
</protein>
<evidence type="ECO:0000313" key="4">
    <source>
        <dbReference type="Proteomes" id="UP001190466"/>
    </source>
</evidence>